<dbReference type="NCBIfam" id="TIGR02532">
    <property type="entry name" value="IV_pilin_GFxxxE"/>
    <property type="match status" value="1"/>
</dbReference>
<comment type="caution">
    <text evidence="1">The sequence shown here is derived from an EMBL/GenBank/DDBJ whole genome shotgun (WGS) entry which is preliminary data.</text>
</comment>
<proteinExistence type="predicted"/>
<name>K2G6A6_9BACT</name>
<dbReference type="EMBL" id="AMFJ01000088">
    <property type="protein sequence ID" value="EKE29847.1"/>
    <property type="molecule type" value="Genomic_DNA"/>
</dbReference>
<gene>
    <name evidence="1" type="ORF">ACD_2C00088G0012</name>
</gene>
<dbReference type="InterPro" id="IPR012902">
    <property type="entry name" value="N_methyl_site"/>
</dbReference>
<accession>K2G6A6</accession>
<evidence type="ECO:0000313" key="1">
    <source>
        <dbReference type="EMBL" id="EKE29847.1"/>
    </source>
</evidence>
<dbReference type="AlphaFoldDB" id="K2G6A6"/>
<sequence>MHIKLNKGYTLVEMIVSISLFAMIIIIAFQIVGNMWIIKVKQSNKIDVTQDMFYAIENLASTIKDFWWDIDYEEYWNRKIVWVATASWHYSAETWFWNYWNWWVISSNAYWDLYYLCRSNTTPMWTWWCAGTPLYNSANLNHTTLNSKQRYWQYSFQFIDYNSNQTTDSGNPWDENWDWNIQGDDDDENLWLWPVAFSWSEVRELYLIKKWKINERLFFRLNYKFDTASASWKTCNPDWTWWWCVWNLQMLRLTWRDSWFSHNRAGSWSFDWRIDTWECSSNFSCAWTNNLPNWIDNWWVDLLPSYVNVKDFKLFLYPNKDYKYWWKENDTTLTMNPFVRISMTLWYSWDRRKKLNSSDPSATITTSINLTKN</sequence>
<dbReference type="PROSITE" id="PS00409">
    <property type="entry name" value="PROKAR_NTER_METHYL"/>
    <property type="match status" value="1"/>
</dbReference>
<organism evidence="1">
    <name type="scientific">uncultured bacterium</name>
    <name type="common">gcode 4</name>
    <dbReference type="NCBI Taxonomy" id="1234023"/>
    <lineage>
        <taxon>Bacteria</taxon>
        <taxon>environmental samples</taxon>
    </lineage>
</organism>
<evidence type="ECO:0008006" key="2">
    <source>
        <dbReference type="Google" id="ProtNLM"/>
    </source>
</evidence>
<dbReference type="Pfam" id="PF07963">
    <property type="entry name" value="N_methyl"/>
    <property type="match status" value="1"/>
</dbReference>
<reference evidence="1" key="1">
    <citation type="journal article" date="2012" name="Science">
        <title>Fermentation, hydrogen, and sulfur metabolism in multiple uncultivated bacterial phyla.</title>
        <authorList>
            <person name="Wrighton K.C."/>
            <person name="Thomas B.C."/>
            <person name="Sharon I."/>
            <person name="Miller C.S."/>
            <person name="Castelle C.J."/>
            <person name="VerBerkmoes N.C."/>
            <person name="Wilkins M.J."/>
            <person name="Hettich R.L."/>
            <person name="Lipton M.S."/>
            <person name="Williams K.H."/>
            <person name="Long P.E."/>
            <person name="Banfield J.F."/>
        </authorList>
    </citation>
    <scope>NUCLEOTIDE SEQUENCE [LARGE SCALE GENOMIC DNA]</scope>
</reference>
<protein>
    <recommendedName>
        <fullName evidence="2">Prepilin-type N-terminal cleavage/methylation domain-containing protein</fullName>
    </recommendedName>
</protein>